<feature type="region of interest" description="Disordered" evidence="5">
    <location>
        <begin position="991"/>
        <end position="1015"/>
    </location>
</feature>
<feature type="domain" description="VWFC" evidence="6">
    <location>
        <begin position="528"/>
        <end position="587"/>
    </location>
</feature>
<dbReference type="InParanoid" id="H3A523"/>
<dbReference type="EMBL" id="AFYH01200465">
    <property type="status" value="NOT_ANNOTATED_CDS"/>
    <property type="molecule type" value="Genomic_DNA"/>
</dbReference>
<feature type="domain" description="VWFC" evidence="6">
    <location>
        <begin position="1754"/>
        <end position="1818"/>
    </location>
</feature>
<feature type="domain" description="VWFC" evidence="6">
    <location>
        <begin position="469"/>
        <end position="528"/>
    </location>
</feature>
<keyword evidence="2" id="KW-0964">Secreted</keyword>
<feature type="domain" description="VWFD" evidence="7">
    <location>
        <begin position="1950"/>
        <end position="2130"/>
    </location>
</feature>
<dbReference type="eggNOG" id="KOG1217">
    <property type="taxonomic scope" value="Eukaryota"/>
</dbReference>
<dbReference type="OMA" id="CIACTCR"/>
<protein>
    <submittedName>
        <fullName evidence="8">Kielin cysteine rich BMP regulator</fullName>
    </submittedName>
</protein>
<dbReference type="HOGENOM" id="CLU_000367_1_0_1"/>
<dbReference type="Gene3D" id="6.20.200.20">
    <property type="match status" value="13"/>
</dbReference>
<feature type="domain" description="VWFC" evidence="6">
    <location>
        <begin position="1630"/>
        <end position="1689"/>
    </location>
</feature>
<dbReference type="InterPro" id="IPR014853">
    <property type="entry name" value="VWF/SSPO/ZAN-like_Cys-rich_dom"/>
</dbReference>
<dbReference type="InterPro" id="IPR052424">
    <property type="entry name" value="Kielin_Chordin-BMP_Reg"/>
</dbReference>
<feature type="domain" description="VWFC" evidence="6">
    <location>
        <begin position="410"/>
        <end position="468"/>
    </location>
</feature>
<dbReference type="InterPro" id="IPR048287">
    <property type="entry name" value="TSPN-like_N"/>
</dbReference>
<proteinExistence type="predicted"/>
<dbReference type="PANTHER" id="PTHR46698">
    <property type="entry name" value="CROSSVEINLESS 2"/>
    <property type="match status" value="1"/>
</dbReference>
<dbReference type="InterPro" id="IPR001007">
    <property type="entry name" value="VWF_dom"/>
</dbReference>
<dbReference type="Pfam" id="PF00094">
    <property type="entry name" value="VWD"/>
    <property type="match status" value="1"/>
</dbReference>
<feature type="domain" description="VWFC" evidence="6">
    <location>
        <begin position="1689"/>
        <end position="1757"/>
    </location>
</feature>
<dbReference type="EMBL" id="AFYH01200463">
    <property type="status" value="NOT_ANNOTATED_CDS"/>
    <property type="molecule type" value="Genomic_DNA"/>
</dbReference>
<evidence type="ECO:0000256" key="5">
    <source>
        <dbReference type="SAM" id="MobiDB-lite"/>
    </source>
</evidence>
<evidence type="ECO:0000256" key="3">
    <source>
        <dbReference type="ARBA" id="ARBA00022729"/>
    </source>
</evidence>
<keyword evidence="9" id="KW-1185">Reference proteome</keyword>
<feature type="domain" description="VWFC" evidence="6">
    <location>
        <begin position="764"/>
        <end position="825"/>
    </location>
</feature>
<dbReference type="EMBL" id="AFYH01200457">
    <property type="status" value="NOT_ANNOTATED_CDS"/>
    <property type="molecule type" value="Genomic_DNA"/>
</dbReference>
<dbReference type="Gene3D" id="2.10.70.10">
    <property type="entry name" value="Complement Module, domain 1"/>
    <property type="match status" value="8"/>
</dbReference>
<dbReference type="EMBL" id="AFYH01200460">
    <property type="status" value="NOT_ANNOTATED_CDS"/>
    <property type="molecule type" value="Genomic_DNA"/>
</dbReference>
<dbReference type="InterPro" id="IPR013320">
    <property type="entry name" value="ConA-like_dom_sf"/>
</dbReference>
<dbReference type="GeneTree" id="ENSGT00940000160243"/>
<dbReference type="SUPFAM" id="SSF57603">
    <property type="entry name" value="FnI-like domain"/>
    <property type="match status" value="21"/>
</dbReference>
<feature type="domain" description="VWFC" evidence="6">
    <location>
        <begin position="1886"/>
        <end position="1946"/>
    </location>
</feature>
<dbReference type="EMBL" id="AFYH01200458">
    <property type="status" value="NOT_ANNOTATED_CDS"/>
    <property type="molecule type" value="Genomic_DNA"/>
</dbReference>
<feature type="domain" description="VWFC" evidence="6">
    <location>
        <begin position="1397"/>
        <end position="1456"/>
    </location>
</feature>
<dbReference type="SUPFAM" id="SSF49899">
    <property type="entry name" value="Concanavalin A-like lectins/glucanases"/>
    <property type="match status" value="1"/>
</dbReference>
<reference evidence="8" key="2">
    <citation type="submission" date="2025-08" db="UniProtKB">
        <authorList>
            <consortium name="Ensembl"/>
        </authorList>
    </citation>
    <scope>IDENTIFICATION</scope>
</reference>
<feature type="domain" description="VWFC" evidence="6">
    <location>
        <begin position="1514"/>
        <end position="1573"/>
    </location>
</feature>
<dbReference type="SMART" id="SM00215">
    <property type="entry name" value="VWC_out"/>
    <property type="match status" value="14"/>
</dbReference>
<dbReference type="PROSITE" id="PS51233">
    <property type="entry name" value="VWFD"/>
    <property type="match status" value="1"/>
</dbReference>
<evidence type="ECO:0000259" key="7">
    <source>
        <dbReference type="PROSITE" id="PS51233"/>
    </source>
</evidence>
<dbReference type="SMART" id="SM00214">
    <property type="entry name" value="VWC"/>
    <property type="match status" value="22"/>
</dbReference>
<dbReference type="InterPro" id="IPR001846">
    <property type="entry name" value="VWF_type-D"/>
</dbReference>
<dbReference type="PROSITE" id="PS01208">
    <property type="entry name" value="VWFC_1"/>
    <property type="match status" value="10"/>
</dbReference>
<dbReference type="GO" id="GO:0005576">
    <property type="term" value="C:extracellular region"/>
    <property type="evidence" value="ECO:0007669"/>
    <property type="project" value="UniProtKB-SubCell"/>
</dbReference>
<dbReference type="STRING" id="7897.ENSLACP00000004744"/>
<feature type="domain" description="VWFC" evidence="6">
    <location>
        <begin position="885"/>
        <end position="938"/>
    </location>
</feature>
<keyword evidence="3" id="KW-0732">Signal</keyword>
<dbReference type="EMBL" id="AFYH01200461">
    <property type="status" value="NOT_ANNOTATED_CDS"/>
    <property type="molecule type" value="Genomic_DNA"/>
</dbReference>
<feature type="domain" description="VWFC" evidence="6">
    <location>
        <begin position="1044"/>
        <end position="1103"/>
    </location>
</feature>
<dbReference type="SMART" id="SM00832">
    <property type="entry name" value="C8"/>
    <property type="match status" value="1"/>
</dbReference>
<dbReference type="SMART" id="SM00216">
    <property type="entry name" value="VWD"/>
    <property type="match status" value="1"/>
</dbReference>
<dbReference type="Gene3D" id="2.60.120.200">
    <property type="match status" value="1"/>
</dbReference>
<dbReference type="GO" id="GO:0030513">
    <property type="term" value="P:positive regulation of BMP signaling pathway"/>
    <property type="evidence" value="ECO:0007669"/>
    <property type="project" value="TreeGrafter"/>
</dbReference>
<evidence type="ECO:0000259" key="6">
    <source>
        <dbReference type="PROSITE" id="PS50184"/>
    </source>
</evidence>
<evidence type="ECO:0000256" key="2">
    <source>
        <dbReference type="ARBA" id="ARBA00022525"/>
    </source>
</evidence>
<evidence type="ECO:0000256" key="1">
    <source>
        <dbReference type="ARBA" id="ARBA00004613"/>
    </source>
</evidence>
<dbReference type="Ensembl" id="ENSLACT00000004784.1">
    <property type="protein sequence ID" value="ENSLACP00000004744.1"/>
    <property type="gene ID" value="ENSLACG00000004217.1"/>
</dbReference>
<feature type="domain" description="VWFC" evidence="6">
    <location>
        <begin position="356"/>
        <end position="413"/>
    </location>
</feature>
<keyword evidence="4" id="KW-0677">Repeat</keyword>
<dbReference type="EMBL" id="AFYH01200466">
    <property type="status" value="NOT_ANNOTATED_CDS"/>
    <property type="molecule type" value="Genomic_DNA"/>
</dbReference>
<feature type="domain" description="VWFC" evidence="6">
    <location>
        <begin position="1221"/>
        <end position="1280"/>
    </location>
</feature>
<dbReference type="EMBL" id="AFYH01200462">
    <property type="status" value="NOT_ANNOTATED_CDS"/>
    <property type="molecule type" value="Genomic_DNA"/>
</dbReference>
<reference evidence="9" key="1">
    <citation type="submission" date="2011-08" db="EMBL/GenBank/DDBJ databases">
        <title>The draft genome of Latimeria chalumnae.</title>
        <authorList>
            <person name="Di Palma F."/>
            <person name="Alfoldi J."/>
            <person name="Johnson J."/>
            <person name="Berlin A."/>
            <person name="Gnerre S."/>
            <person name="Jaffe D."/>
            <person name="MacCallum I."/>
            <person name="Young S."/>
            <person name="Walker B.J."/>
            <person name="Lander E."/>
            <person name="Lindblad-Toh K."/>
        </authorList>
    </citation>
    <scope>NUCLEOTIDE SEQUENCE [LARGE SCALE GENOMIC DNA]</scope>
    <source>
        <strain evidence="9">Wild caught</strain>
    </source>
</reference>
<dbReference type="Pfam" id="PF00093">
    <property type="entry name" value="VWC"/>
    <property type="match status" value="10"/>
</dbReference>
<feature type="domain" description="VWFC" evidence="6">
    <location>
        <begin position="1573"/>
        <end position="1630"/>
    </location>
</feature>
<dbReference type="PROSITE" id="PS50184">
    <property type="entry name" value="VWFC_2"/>
    <property type="match status" value="18"/>
</dbReference>
<organism evidence="8 9">
    <name type="scientific">Latimeria chalumnae</name>
    <name type="common">Coelacanth</name>
    <dbReference type="NCBI Taxonomy" id="7897"/>
    <lineage>
        <taxon>Eukaryota</taxon>
        <taxon>Metazoa</taxon>
        <taxon>Chordata</taxon>
        <taxon>Craniata</taxon>
        <taxon>Vertebrata</taxon>
        <taxon>Euteleostomi</taxon>
        <taxon>Coelacanthiformes</taxon>
        <taxon>Coelacanthidae</taxon>
        <taxon>Latimeria</taxon>
    </lineage>
</organism>
<feature type="domain" description="VWFC" evidence="6">
    <location>
        <begin position="647"/>
        <end position="706"/>
    </location>
</feature>
<dbReference type="eggNOG" id="KOG1216">
    <property type="taxonomic scope" value="Eukaryota"/>
</dbReference>
<name>H3A523_LATCH</name>
<accession>H3A523</accession>
<evidence type="ECO:0000313" key="9">
    <source>
        <dbReference type="Proteomes" id="UP000008672"/>
    </source>
</evidence>
<dbReference type="PANTHER" id="PTHR46698:SF2">
    <property type="entry name" value="KIELIN_CHORDIN-LIKE PROTEIN"/>
    <property type="match status" value="1"/>
</dbReference>
<comment type="subcellular location">
    <subcellularLocation>
        <location evidence="1">Secreted</location>
    </subcellularLocation>
</comment>
<evidence type="ECO:0000256" key="4">
    <source>
        <dbReference type="ARBA" id="ARBA00022737"/>
    </source>
</evidence>
<sequence>VIDLLEALNITRSIKGVSKAKGLEPEIPAWKFRNRVPHLTLPRDYSIYFLSTTQGSIGFHFVAKQTKNSEGTLLSFVSPAAMKKDGHPLLQLVSSTKSNQLRFEYRDSPNLEPASILFPGGTPFAGGKWARVALNVEAHKVTLFTDCEETIIFEKGMEDELISLTLPIDLEITFASTAGDKTTKFLGYWQTAEISPTGFTRRPWHCPNLPDSMPLPYSLLEERFLDAKLETALNPGASLPPEPLLDIRNYQQQQSEPEASTRGPRPRPESPDERIQRLEDALDNLVMMLDMVKAQNTDLLVRVKYLEGCECRRPKCSWEGREYEEGSSWDKDKCSLCSCVKGEVRCLAREDRPQCVGCSYDGVVYKNGDSFTVDSCNSCICLSGDVSCSRKQCEEVSCDTPVYLPGECCPRCPTACSDGHVTGETWIPEPCKNCTCLNGNVQCQRVKCLDLACLDQFVPPGKCCPVCRPGCKYEGKTYENGDFFLSLSNPCMNCSCRDSLVRCFPMQCQQLSCASPIQTPGQCCPSCPACDLDGEPHEHGTSFTTANGCQMCQCLDGRLSCRDVHKCPRSCTHGMKPPFGSCCRDCSSCDFQGQLIPDGTSFVANGDVCDRCVCKSAHNLYCINPMCSVGGWLLQAQCPGGCCRLTTGCVDGGIQREHTEEWRSPGNPCRTCKCLEGQVQCEKERCITSCRNPSRPRAGECCPTCDGCLFNGREYRNGEGVANGDPCANCTCMSGDVLCDPVSCRPALCRNPVQGPGDCCPRCNECRYDSQTFADGQVFVASHDPCLSCRCTAGEVSCDQLDLSCPPVQCSHPGKVRGQCCPTCDHCEYENEHYTNGQTFTPPGSGPCLQCTCQLVFSSCIEILAAFVLSVCLCSSSSPSSPPSPVCVLEGLEFEDGTEWEPDEDPCSTCVCLNGDPVCQAMQCPSTSCLHPTKRNGNSVTLSIAFIRVRSTSERSKSSEEVFDEPVNLGVWVCMRVVGCTELLTVNERQRRDTRAATASLKQKSRDQSDEPSFSDPFTTVNSLAWLAFATAPFVACLYTRNRNRCNYAGKEYPNGAEFPHPTDKCRECHCINGNVQCLTRRCPPLLCNNPFMVPGECCPQCPAAPAECLYMGLFYRHMERFYDPSDKCRSCICNNGTVTCQRKPCAPILCTHPLLQDCCRTCDGCLYNGKELANGEQFPDASEPCNMCVCQEGSVACDRKPCPVLDCPFPVKGQCCAACEGCEYLGEEYLNGQEFVSPREQCTRCSCVSGFVSCSRKPCYNPGCAHPITLPGHCCPLCEGCFYNGVAVNNRQTFPDPSDPQCSQCSCRSGSVHCMRKVCAPAPCPHPVTGPCDCPLCDGCRFQGRDYLHGETFPATKGTCEECRCLRGEVTCSRKTCPKVSCPHPAVDLCACPVCDGCSFHGRDCLNGERFPDPDNQCNRCTCLNGGVTCVAVTCPPTSCRNPITRPGECCPQCTGVCRFQGRVYNSGATFDSPADQCSKCNCLNEVVTCVRKSCPQQCSHPVPSSTCCPACNHCFYEGHEFENRQAFSAPTDSCQRCSCLAGNVLCTAIICPQTPCANPISKPGFCCAECPVCMYEGVTYSHGEAFLPDPCRQCTCRGGSVHCLDTLCPRLSCMHQVTEPGICCPRCRGCIYNGKEYRDGSTWFASTTTPCMSCMCVDGVTTCSEIRCVMPCVNQVQVPGECCPLCADCIYNNKVYGPEESFQPADDPCEICTCQVMSDGEQHLRCYQKQCPSLVDCPKNHIHLPGPDQCCPTCAQPLSNCTVGLVGNEVYATDNPCYTCHCKDLTWVCIHQGCPQLSCPITDQFTPQDSCCPICDECVIEIENRRVSDGESWTDSSDDCISCTCNVSVVTFTSHELQTLSQSQGGALQRALGRHCKEVPYPNVSCLYQGQQYQSNEHWEVDECTTCTCVSGEVHCQAERCPQVSCASDETPALIPGMCCPHCIPRPATCTAFGDPHYRTFDGKMIHFQGSCTYVLAEDCEGGDFSIQVTNDDRGRKGVSWTKEATVLIGDVVVQLLQDWVVMVDYQTVRLPFLKEPYIYIERKTNTILLNTNIGVKEGVLQWNKRSLFSMATPLSTKEHLLILSFVLYCFTIRTELKTRSEGVMDSHSSFRVSLKVQGANHSSSQCAEGEDVDPCKQAGYRARKEANAKCKLLKSKVFERCHSVVPPEMFFASCVYDLCACGANADECLCDALEAYASECRESGVILHWRSPSLCGNVTCPLARSLYVF</sequence>
<dbReference type="EMBL" id="AFYH01200464">
    <property type="status" value="NOT_ANNOTATED_CDS"/>
    <property type="molecule type" value="Genomic_DNA"/>
</dbReference>
<reference evidence="8" key="3">
    <citation type="submission" date="2025-09" db="UniProtKB">
        <authorList>
            <consortium name="Ensembl"/>
        </authorList>
    </citation>
    <scope>IDENTIFICATION</scope>
</reference>
<dbReference type="SMART" id="SM00210">
    <property type="entry name" value="TSPN"/>
    <property type="match status" value="1"/>
</dbReference>
<dbReference type="Proteomes" id="UP000008672">
    <property type="component" value="Unassembled WGS sequence"/>
</dbReference>
<dbReference type="FunCoup" id="H3A523">
    <property type="interactions" value="106"/>
</dbReference>
<dbReference type="EMBL" id="AFYH01200459">
    <property type="status" value="NOT_ANNOTATED_CDS"/>
    <property type="molecule type" value="Genomic_DNA"/>
</dbReference>
<dbReference type="Pfam" id="PF23334">
    <property type="entry name" value="VWC2L_2nd"/>
    <property type="match status" value="6"/>
</dbReference>
<feature type="region of interest" description="Disordered" evidence="5">
    <location>
        <begin position="251"/>
        <end position="273"/>
    </location>
</feature>
<feature type="domain" description="VWFC" evidence="6">
    <location>
        <begin position="1164"/>
        <end position="1221"/>
    </location>
</feature>
<feature type="domain" description="VWFC" evidence="6">
    <location>
        <begin position="706"/>
        <end position="764"/>
    </location>
</feature>
<evidence type="ECO:0000313" key="8">
    <source>
        <dbReference type="Ensembl" id="ENSLACP00000004744.1"/>
    </source>
</evidence>